<reference evidence="5" key="1">
    <citation type="journal article" date="2019" name="Int. J. Syst. Evol. Microbiol.">
        <title>The Global Catalogue of Microorganisms (GCM) 10K type strain sequencing project: providing services to taxonomists for standard genome sequencing and annotation.</title>
        <authorList>
            <consortium name="The Broad Institute Genomics Platform"/>
            <consortium name="The Broad Institute Genome Sequencing Center for Infectious Disease"/>
            <person name="Wu L."/>
            <person name="Ma J."/>
        </authorList>
    </citation>
    <scope>NUCLEOTIDE SEQUENCE [LARGE SCALE GENOMIC DNA]</scope>
    <source>
        <strain evidence="5">CCUG 63287</strain>
    </source>
</reference>
<dbReference type="EC" id="2.3.-.-" evidence="4"/>
<keyword evidence="2 4" id="KW-0012">Acyltransferase</keyword>
<keyword evidence="1 4" id="KW-0808">Transferase</keyword>
<dbReference type="SUPFAM" id="SSF55729">
    <property type="entry name" value="Acyl-CoA N-acyltransferases (Nat)"/>
    <property type="match status" value="1"/>
</dbReference>
<evidence type="ECO:0000313" key="4">
    <source>
        <dbReference type="EMBL" id="MFC4652540.1"/>
    </source>
</evidence>
<evidence type="ECO:0000256" key="2">
    <source>
        <dbReference type="ARBA" id="ARBA00023315"/>
    </source>
</evidence>
<dbReference type="Proteomes" id="UP001595987">
    <property type="component" value="Unassembled WGS sequence"/>
</dbReference>
<dbReference type="CDD" id="cd04301">
    <property type="entry name" value="NAT_SF"/>
    <property type="match status" value="1"/>
</dbReference>
<dbReference type="GO" id="GO:0016746">
    <property type="term" value="F:acyltransferase activity"/>
    <property type="evidence" value="ECO:0007669"/>
    <property type="project" value="UniProtKB-KW"/>
</dbReference>
<name>A0ABV9JGK2_9LACT</name>
<comment type="caution">
    <text evidence="4">The sequence shown here is derived from an EMBL/GenBank/DDBJ whole genome shotgun (WGS) entry which is preliminary data.</text>
</comment>
<feature type="domain" description="N-acetyltransferase" evidence="3">
    <location>
        <begin position="8"/>
        <end position="145"/>
    </location>
</feature>
<keyword evidence="5" id="KW-1185">Reference proteome</keyword>
<dbReference type="PANTHER" id="PTHR43626:SF4">
    <property type="entry name" value="GCN5-RELATED N-ACETYLTRANSFERASE 2, CHLOROPLASTIC"/>
    <property type="match status" value="1"/>
</dbReference>
<dbReference type="RefSeq" id="WP_213536051.1">
    <property type="nucleotide sequence ID" value="NZ_BOVQ01000005.1"/>
</dbReference>
<dbReference type="InterPro" id="IPR016181">
    <property type="entry name" value="Acyl_CoA_acyltransferase"/>
</dbReference>
<protein>
    <submittedName>
        <fullName evidence="4">GNAT family N-acetyltransferase</fullName>
        <ecNumber evidence="4">2.3.-.-</ecNumber>
    </submittedName>
</protein>
<dbReference type="InterPro" id="IPR045039">
    <property type="entry name" value="NSI-like"/>
</dbReference>
<sequence>MQNVRFSGDLTEVKWHEVAELLHYYGLTKLSEEKIKESFFNSYRCVFAFDEDEKLIGVVRAVSDGVAHAEIYNLALAESYHHQGIGERLFKSLVEQLEGMIVTLYTHPKTVDWYKNLGMSQLNTALVLFLPEEKEWMLQEKFIDE</sequence>
<dbReference type="Pfam" id="PF00583">
    <property type="entry name" value="Acetyltransf_1"/>
    <property type="match status" value="1"/>
</dbReference>
<dbReference type="InterPro" id="IPR000182">
    <property type="entry name" value="GNAT_dom"/>
</dbReference>
<gene>
    <name evidence="4" type="ORF">ACFO26_06425</name>
</gene>
<evidence type="ECO:0000256" key="1">
    <source>
        <dbReference type="ARBA" id="ARBA00022679"/>
    </source>
</evidence>
<evidence type="ECO:0000313" key="5">
    <source>
        <dbReference type="Proteomes" id="UP001595987"/>
    </source>
</evidence>
<dbReference type="EMBL" id="JBHSGD010000005">
    <property type="protein sequence ID" value="MFC4652540.1"/>
    <property type="molecule type" value="Genomic_DNA"/>
</dbReference>
<dbReference type="Gene3D" id="3.40.630.30">
    <property type="match status" value="1"/>
</dbReference>
<organism evidence="4 5">
    <name type="scientific">Lactococcus nasutitermitis</name>
    <dbReference type="NCBI Taxonomy" id="1652957"/>
    <lineage>
        <taxon>Bacteria</taxon>
        <taxon>Bacillati</taxon>
        <taxon>Bacillota</taxon>
        <taxon>Bacilli</taxon>
        <taxon>Lactobacillales</taxon>
        <taxon>Streptococcaceae</taxon>
        <taxon>Lactococcus</taxon>
    </lineage>
</organism>
<evidence type="ECO:0000259" key="3">
    <source>
        <dbReference type="PROSITE" id="PS51186"/>
    </source>
</evidence>
<accession>A0ABV9JGK2</accession>
<dbReference type="PANTHER" id="PTHR43626">
    <property type="entry name" value="ACYL-COA N-ACYLTRANSFERASE"/>
    <property type="match status" value="1"/>
</dbReference>
<dbReference type="PROSITE" id="PS51186">
    <property type="entry name" value="GNAT"/>
    <property type="match status" value="1"/>
</dbReference>
<proteinExistence type="predicted"/>